<keyword evidence="3" id="KW-1185">Reference proteome</keyword>
<dbReference type="STRING" id="573321.SAMN04488505_111170"/>
<proteinExistence type="predicted"/>
<gene>
    <name evidence="2" type="ORF">SAMN04488505_111170</name>
</gene>
<reference evidence="2 3" key="1">
    <citation type="submission" date="2016-10" db="EMBL/GenBank/DDBJ databases">
        <authorList>
            <person name="de Groot N.N."/>
        </authorList>
    </citation>
    <scope>NUCLEOTIDE SEQUENCE [LARGE SCALE GENOMIC DNA]</scope>
    <source>
        <strain evidence="2 3">DSM 21039</strain>
    </source>
</reference>
<dbReference type="RefSeq" id="WP_143081179.1">
    <property type="nucleotide sequence ID" value="NZ_FOBB01000011.1"/>
</dbReference>
<accession>A0A1H8HW45</accession>
<evidence type="ECO:0000313" key="2">
    <source>
        <dbReference type="EMBL" id="SEN60106.1"/>
    </source>
</evidence>
<keyword evidence="1" id="KW-0472">Membrane</keyword>
<sequence length="205" mass="23479">MQHSPVKTRVRFAFWVMIALIAFVVLQVFTFCSRTISCPAFSDAAFDAWLPYRQDQRLFFMNSRQQKDSILIEVVERSAAAEIKTGFNGPRCHIYAYVRGKGNLLLNIDNQEAKAVSLALNDFHFFGGAMGDSGIRYVPEAGQYKTVYYNSHLLEGQTFNNVELLEKDTTGVKGGDEHIYRVYLSRENGIIAYERYPSHDLWIKQ</sequence>
<dbReference type="OrthoDB" id="9939226at2"/>
<protein>
    <submittedName>
        <fullName evidence="2">Uncharacterized protein</fullName>
    </submittedName>
</protein>
<dbReference type="Proteomes" id="UP000198984">
    <property type="component" value="Unassembled WGS sequence"/>
</dbReference>
<dbReference type="EMBL" id="FOBB01000011">
    <property type="protein sequence ID" value="SEN60106.1"/>
    <property type="molecule type" value="Genomic_DNA"/>
</dbReference>
<evidence type="ECO:0000256" key="1">
    <source>
        <dbReference type="SAM" id="Phobius"/>
    </source>
</evidence>
<feature type="transmembrane region" description="Helical" evidence="1">
    <location>
        <begin position="12"/>
        <end position="31"/>
    </location>
</feature>
<keyword evidence="1" id="KW-0812">Transmembrane</keyword>
<evidence type="ECO:0000313" key="3">
    <source>
        <dbReference type="Proteomes" id="UP000198984"/>
    </source>
</evidence>
<name>A0A1H8HW45_9BACT</name>
<organism evidence="2 3">
    <name type="scientific">Chitinophaga rupis</name>
    <dbReference type="NCBI Taxonomy" id="573321"/>
    <lineage>
        <taxon>Bacteria</taxon>
        <taxon>Pseudomonadati</taxon>
        <taxon>Bacteroidota</taxon>
        <taxon>Chitinophagia</taxon>
        <taxon>Chitinophagales</taxon>
        <taxon>Chitinophagaceae</taxon>
        <taxon>Chitinophaga</taxon>
    </lineage>
</organism>
<keyword evidence="1" id="KW-1133">Transmembrane helix</keyword>
<dbReference type="AlphaFoldDB" id="A0A1H8HW45"/>